<dbReference type="InterPro" id="IPR008271">
    <property type="entry name" value="Ser/Thr_kinase_AS"/>
</dbReference>
<dbReference type="AlphaFoldDB" id="A0A177EB83"/>
<dbReference type="PROSITE" id="PS00108">
    <property type="entry name" value="PROTEIN_KINASE_ST"/>
    <property type="match status" value="1"/>
</dbReference>
<evidence type="ECO:0000313" key="15">
    <source>
        <dbReference type="Proteomes" id="UP000185944"/>
    </source>
</evidence>
<dbReference type="InterPro" id="IPR050108">
    <property type="entry name" value="CDK"/>
</dbReference>
<evidence type="ECO:0000256" key="10">
    <source>
        <dbReference type="ARBA" id="ARBA00048367"/>
    </source>
</evidence>
<evidence type="ECO:0000259" key="13">
    <source>
        <dbReference type="PROSITE" id="PS50011"/>
    </source>
</evidence>
<dbReference type="GO" id="GO:0030332">
    <property type="term" value="F:cyclin binding"/>
    <property type="evidence" value="ECO:0007669"/>
    <property type="project" value="TreeGrafter"/>
</dbReference>
<evidence type="ECO:0000256" key="9">
    <source>
        <dbReference type="ARBA" id="ARBA00047811"/>
    </source>
</evidence>
<evidence type="ECO:0000313" key="14">
    <source>
        <dbReference type="EMBL" id="OAG28986.1"/>
    </source>
</evidence>
<dbReference type="EC" id="2.7.11.22" evidence="2"/>
<dbReference type="GO" id="GO:0005634">
    <property type="term" value="C:nucleus"/>
    <property type="evidence" value="ECO:0007669"/>
    <property type="project" value="TreeGrafter"/>
</dbReference>
<dbReference type="PROSITE" id="PS00107">
    <property type="entry name" value="PROTEIN_KINASE_ATP"/>
    <property type="match status" value="1"/>
</dbReference>
<keyword evidence="5 11" id="KW-0547">Nucleotide-binding</keyword>
<evidence type="ECO:0000256" key="1">
    <source>
        <dbReference type="ARBA" id="ARBA00006485"/>
    </source>
</evidence>
<dbReference type="PANTHER" id="PTHR24056:SF254">
    <property type="entry name" value="CYCLIN-DEPENDENT KINASE 2"/>
    <property type="match status" value="1"/>
</dbReference>
<dbReference type="CDD" id="cd07829">
    <property type="entry name" value="STKc_CDK_like"/>
    <property type="match status" value="1"/>
</dbReference>
<dbReference type="GO" id="GO:0004693">
    <property type="term" value="F:cyclin-dependent protein serine/threonine kinase activity"/>
    <property type="evidence" value="ECO:0007669"/>
    <property type="project" value="UniProtKB-EC"/>
</dbReference>
<dbReference type="GO" id="GO:0010389">
    <property type="term" value="P:regulation of G2/M transition of mitotic cell cycle"/>
    <property type="evidence" value="ECO:0007669"/>
    <property type="project" value="TreeGrafter"/>
</dbReference>
<dbReference type="FunFam" id="1.10.510.10:FF:000611">
    <property type="entry name" value="CMGC family protein kinase"/>
    <property type="match status" value="1"/>
</dbReference>
<dbReference type="PANTHER" id="PTHR24056">
    <property type="entry name" value="CELL DIVISION PROTEIN KINASE"/>
    <property type="match status" value="1"/>
</dbReference>
<keyword evidence="15" id="KW-1185">Reference proteome</keyword>
<name>A0A177EB83_9MICR</name>
<dbReference type="GeneID" id="93647475"/>
<dbReference type="VEuPathDB" id="MicrosporidiaDB:NEDG_01125"/>
<dbReference type="GO" id="GO:0000307">
    <property type="term" value="C:cyclin-dependent protein kinase holoenzyme complex"/>
    <property type="evidence" value="ECO:0007669"/>
    <property type="project" value="TreeGrafter"/>
</dbReference>
<dbReference type="RefSeq" id="XP_067543731.1">
    <property type="nucleotide sequence ID" value="XM_067688543.1"/>
</dbReference>
<dbReference type="InterPro" id="IPR017441">
    <property type="entry name" value="Protein_kinase_ATP_BS"/>
</dbReference>
<dbReference type="GO" id="GO:0000082">
    <property type="term" value="P:G1/S transition of mitotic cell cycle"/>
    <property type="evidence" value="ECO:0007669"/>
    <property type="project" value="TreeGrafter"/>
</dbReference>
<dbReference type="GO" id="GO:0005737">
    <property type="term" value="C:cytoplasm"/>
    <property type="evidence" value="ECO:0007669"/>
    <property type="project" value="TreeGrafter"/>
</dbReference>
<evidence type="ECO:0000256" key="5">
    <source>
        <dbReference type="ARBA" id="ARBA00022741"/>
    </source>
</evidence>
<keyword evidence="7 11" id="KW-0067">ATP-binding</keyword>
<dbReference type="Gene3D" id="1.10.510.10">
    <property type="entry name" value="Transferase(Phosphotransferase) domain 1"/>
    <property type="match status" value="1"/>
</dbReference>
<dbReference type="InterPro" id="IPR011009">
    <property type="entry name" value="Kinase-like_dom_sf"/>
</dbReference>
<dbReference type="InterPro" id="IPR000719">
    <property type="entry name" value="Prot_kinase_dom"/>
</dbReference>
<gene>
    <name evidence="14" type="ORF">NEDG_01125</name>
</gene>
<evidence type="ECO:0000256" key="2">
    <source>
        <dbReference type="ARBA" id="ARBA00012425"/>
    </source>
</evidence>
<dbReference type="GO" id="GO:0007165">
    <property type="term" value="P:signal transduction"/>
    <property type="evidence" value="ECO:0007669"/>
    <property type="project" value="TreeGrafter"/>
</dbReference>
<dbReference type="GO" id="GO:0005524">
    <property type="term" value="F:ATP binding"/>
    <property type="evidence" value="ECO:0007669"/>
    <property type="project" value="UniProtKB-UniRule"/>
</dbReference>
<evidence type="ECO:0000256" key="7">
    <source>
        <dbReference type="ARBA" id="ARBA00022840"/>
    </source>
</evidence>
<evidence type="ECO:0000256" key="8">
    <source>
        <dbReference type="ARBA" id="ARBA00039266"/>
    </source>
</evidence>
<keyword evidence="6 14" id="KW-0418">Kinase</keyword>
<dbReference type="EMBL" id="LTDL01000042">
    <property type="protein sequence ID" value="OAG28986.1"/>
    <property type="molecule type" value="Genomic_DNA"/>
</dbReference>
<evidence type="ECO:0000256" key="4">
    <source>
        <dbReference type="ARBA" id="ARBA00022679"/>
    </source>
</evidence>
<evidence type="ECO:0000256" key="6">
    <source>
        <dbReference type="ARBA" id="ARBA00022777"/>
    </source>
</evidence>
<reference evidence="14 15" key="1">
    <citation type="submission" date="2016-02" db="EMBL/GenBank/DDBJ databases">
        <title>Discovery of a natural microsporidian pathogen with a broad tissue tropism in Caenorhabditis elegans.</title>
        <authorList>
            <person name="Luallen R.J."/>
            <person name="Reinke A.W."/>
            <person name="Tong L."/>
            <person name="Botts M.R."/>
            <person name="Felix M.-A."/>
            <person name="Troemel E.R."/>
        </authorList>
    </citation>
    <scope>NUCLEOTIDE SEQUENCE [LARGE SCALE GENOMIC DNA]</scope>
    <source>
        <strain evidence="14 15">JUm2807</strain>
    </source>
</reference>
<comment type="caution">
    <text evidence="14">The sequence shown here is derived from an EMBL/GenBank/DDBJ whole genome shotgun (WGS) entry which is preliminary data.</text>
</comment>
<protein>
    <recommendedName>
        <fullName evidence="8">Cyclin-dependent kinase 1</fullName>
        <ecNumber evidence="2">2.7.11.22</ecNumber>
    </recommendedName>
</protein>
<dbReference type="SUPFAM" id="SSF56112">
    <property type="entry name" value="Protein kinase-like (PK-like)"/>
    <property type="match status" value="1"/>
</dbReference>
<dbReference type="FunFam" id="3.30.200.20:FF:000215">
    <property type="entry name" value="Cyclin-dependent kinase 2 (CDK2L)"/>
    <property type="match status" value="1"/>
</dbReference>
<proteinExistence type="inferred from homology"/>
<feature type="domain" description="Protein kinase" evidence="13">
    <location>
        <begin position="5"/>
        <end position="285"/>
    </location>
</feature>
<keyword evidence="3 12" id="KW-0723">Serine/threonine-protein kinase</keyword>
<dbReference type="OrthoDB" id="1732493at2759"/>
<evidence type="ECO:0000256" key="12">
    <source>
        <dbReference type="RuleBase" id="RU000304"/>
    </source>
</evidence>
<organism evidence="14 15">
    <name type="scientific">Nematocida displodere</name>
    <dbReference type="NCBI Taxonomy" id="1805483"/>
    <lineage>
        <taxon>Eukaryota</taxon>
        <taxon>Fungi</taxon>
        <taxon>Fungi incertae sedis</taxon>
        <taxon>Microsporidia</taxon>
        <taxon>Nematocida</taxon>
    </lineage>
</organism>
<comment type="catalytic activity">
    <reaction evidence="10">
        <text>L-seryl-[protein] + ATP = O-phospho-L-seryl-[protein] + ADP + H(+)</text>
        <dbReference type="Rhea" id="RHEA:17989"/>
        <dbReference type="Rhea" id="RHEA-COMP:9863"/>
        <dbReference type="Rhea" id="RHEA-COMP:11604"/>
        <dbReference type="ChEBI" id="CHEBI:15378"/>
        <dbReference type="ChEBI" id="CHEBI:29999"/>
        <dbReference type="ChEBI" id="CHEBI:30616"/>
        <dbReference type="ChEBI" id="CHEBI:83421"/>
        <dbReference type="ChEBI" id="CHEBI:456216"/>
        <dbReference type="EC" id="2.7.11.22"/>
    </reaction>
</comment>
<dbReference type="SMART" id="SM00220">
    <property type="entry name" value="S_TKc"/>
    <property type="match status" value="1"/>
</dbReference>
<dbReference type="PROSITE" id="PS50011">
    <property type="entry name" value="PROTEIN_KINASE_DOM"/>
    <property type="match status" value="1"/>
</dbReference>
<accession>A0A177EB83</accession>
<evidence type="ECO:0000256" key="11">
    <source>
        <dbReference type="PROSITE-ProRule" id="PRU10141"/>
    </source>
</evidence>
<comment type="similarity">
    <text evidence="1">Belongs to the protein kinase superfamily. CMGC Ser/Thr protein kinase family. CDC2/CDKX subfamily.</text>
</comment>
<dbReference type="Pfam" id="PF00069">
    <property type="entry name" value="Pkinase"/>
    <property type="match status" value="1"/>
</dbReference>
<dbReference type="Gene3D" id="3.30.200.20">
    <property type="entry name" value="Phosphorylase Kinase, domain 1"/>
    <property type="match status" value="1"/>
</dbReference>
<feature type="binding site" evidence="11">
    <location>
        <position position="34"/>
    </location>
    <ligand>
        <name>ATP</name>
        <dbReference type="ChEBI" id="CHEBI:30616"/>
    </ligand>
</feature>
<evidence type="ECO:0000256" key="3">
    <source>
        <dbReference type="ARBA" id="ARBA00022527"/>
    </source>
</evidence>
<keyword evidence="4" id="KW-0808">Transferase</keyword>
<dbReference type="Proteomes" id="UP000185944">
    <property type="component" value="Unassembled WGS sequence"/>
</dbReference>
<dbReference type="STRING" id="1805483.A0A177EB83"/>
<comment type="catalytic activity">
    <reaction evidence="9">
        <text>L-threonyl-[protein] + ATP = O-phospho-L-threonyl-[protein] + ADP + H(+)</text>
        <dbReference type="Rhea" id="RHEA:46608"/>
        <dbReference type="Rhea" id="RHEA-COMP:11060"/>
        <dbReference type="Rhea" id="RHEA-COMP:11605"/>
        <dbReference type="ChEBI" id="CHEBI:15378"/>
        <dbReference type="ChEBI" id="CHEBI:30013"/>
        <dbReference type="ChEBI" id="CHEBI:30616"/>
        <dbReference type="ChEBI" id="CHEBI:61977"/>
        <dbReference type="ChEBI" id="CHEBI:456216"/>
        <dbReference type="EC" id="2.7.11.22"/>
    </reaction>
</comment>
<dbReference type="GO" id="GO:0010468">
    <property type="term" value="P:regulation of gene expression"/>
    <property type="evidence" value="ECO:0007669"/>
    <property type="project" value="TreeGrafter"/>
</dbReference>
<sequence>MTETFHKIEKIGEGTYGVVYKARENSTGRIVALKKVRLSDDREGVPATTIREISLLKNLKHPHIIALHQVIYTENKLYLVFEYADTDLKKYLDLTRTQKRTMPPDQIRSFSRQLTSAVAYCHSIGILHRDLKPQNILITKDAQIKLADFGLGRSVGIPLHTLTNEVVTLWYRAPEILLGVKNYSTAVDVWSLGCIIAEFVLLKPLFTGDSEIDQLYKMFQVLGTPNESVWEGISTFKNFHPEFPQWSKQGVSLGDKACMALVNDILTYNPLERPSANSLLAHPYFATEDKNK</sequence>